<dbReference type="EMBL" id="QGKM01000072">
    <property type="protein sequence ID" value="PWQ92921.1"/>
    <property type="molecule type" value="Genomic_DNA"/>
</dbReference>
<dbReference type="InterPro" id="IPR035952">
    <property type="entry name" value="Rhomboid-like_sf"/>
</dbReference>
<evidence type="ECO:0000256" key="7">
    <source>
        <dbReference type="SAM" id="Phobius"/>
    </source>
</evidence>
<gene>
    <name evidence="9" type="ORF">DKW60_18605</name>
</gene>
<comment type="subcellular location">
    <subcellularLocation>
        <location evidence="1">Membrane</location>
        <topology evidence="1">Multi-pass membrane protein</topology>
    </subcellularLocation>
</comment>
<proteinExistence type="inferred from homology"/>
<evidence type="ECO:0000313" key="10">
    <source>
        <dbReference type="Proteomes" id="UP000245539"/>
    </source>
</evidence>
<feature type="transmembrane region" description="Helical" evidence="7">
    <location>
        <begin position="90"/>
        <end position="110"/>
    </location>
</feature>
<accession>A0A317C406</accession>
<evidence type="ECO:0000256" key="3">
    <source>
        <dbReference type="ARBA" id="ARBA00022692"/>
    </source>
</evidence>
<evidence type="ECO:0000256" key="2">
    <source>
        <dbReference type="ARBA" id="ARBA00009045"/>
    </source>
</evidence>
<evidence type="ECO:0000256" key="5">
    <source>
        <dbReference type="ARBA" id="ARBA00022989"/>
    </source>
</evidence>
<dbReference type="SUPFAM" id="SSF144091">
    <property type="entry name" value="Rhomboid-like"/>
    <property type="match status" value="1"/>
</dbReference>
<evidence type="ECO:0000313" key="9">
    <source>
        <dbReference type="EMBL" id="PWQ92921.1"/>
    </source>
</evidence>
<name>A0A317C406_9GAMM</name>
<evidence type="ECO:0000256" key="4">
    <source>
        <dbReference type="ARBA" id="ARBA00022801"/>
    </source>
</evidence>
<dbReference type="GO" id="GO:0016020">
    <property type="term" value="C:membrane"/>
    <property type="evidence" value="ECO:0007669"/>
    <property type="project" value="UniProtKB-SubCell"/>
</dbReference>
<reference evidence="9 10" key="1">
    <citation type="submission" date="2018-05" db="EMBL/GenBank/DDBJ databases">
        <title>Leucothrix arctica sp. nov., isolated from Arctic seawater.</title>
        <authorList>
            <person name="Choi A."/>
            <person name="Baek K."/>
        </authorList>
    </citation>
    <scope>NUCLEOTIDE SEQUENCE [LARGE SCALE GENOMIC DNA]</scope>
    <source>
        <strain evidence="9 10">JCM 18388</strain>
    </source>
</reference>
<dbReference type="InterPro" id="IPR022764">
    <property type="entry name" value="Peptidase_S54_rhomboid_dom"/>
</dbReference>
<keyword evidence="4" id="KW-0378">Hydrolase</keyword>
<feature type="transmembrane region" description="Helical" evidence="7">
    <location>
        <begin position="184"/>
        <end position="203"/>
    </location>
</feature>
<dbReference type="GO" id="GO:0004252">
    <property type="term" value="F:serine-type endopeptidase activity"/>
    <property type="evidence" value="ECO:0007669"/>
    <property type="project" value="InterPro"/>
</dbReference>
<dbReference type="Gene3D" id="1.20.1540.10">
    <property type="entry name" value="Rhomboid-like"/>
    <property type="match status" value="1"/>
</dbReference>
<sequence length="213" mass="23724">MNTDALSITNIIVAITCLISFLCMNNERMKSAMIFHPVTIKQQGQFYRFLSSGFIHADVLHLAVNMFVLWSFGNAVERFYYPSFLGQSSSAMYLFLYFGGIAVASIPSYLRHKNDVNYAALGASGGVSAVVFAVIVFEPWQNLYLYALIPVPQILAGVAYLAYSWYADRRGTGNIGHNAHFTGAIWGFAFTCALNIDLLTRFIQKTLEGPSWL</sequence>
<keyword evidence="5 7" id="KW-1133">Transmembrane helix</keyword>
<dbReference type="AlphaFoldDB" id="A0A317C406"/>
<keyword evidence="10" id="KW-1185">Reference proteome</keyword>
<dbReference type="OrthoDB" id="9813074at2"/>
<dbReference type="Proteomes" id="UP000245539">
    <property type="component" value="Unassembled WGS sequence"/>
</dbReference>
<organism evidence="9 10">
    <name type="scientific">Leucothrix pacifica</name>
    <dbReference type="NCBI Taxonomy" id="1247513"/>
    <lineage>
        <taxon>Bacteria</taxon>
        <taxon>Pseudomonadati</taxon>
        <taxon>Pseudomonadota</taxon>
        <taxon>Gammaproteobacteria</taxon>
        <taxon>Thiotrichales</taxon>
        <taxon>Thiotrichaceae</taxon>
        <taxon>Leucothrix</taxon>
    </lineage>
</organism>
<feature type="transmembrane region" description="Helical" evidence="7">
    <location>
        <begin position="6"/>
        <end position="25"/>
    </location>
</feature>
<dbReference type="PANTHER" id="PTHR43731:SF14">
    <property type="entry name" value="PRESENILIN-ASSOCIATED RHOMBOID-LIKE PROTEIN, MITOCHONDRIAL"/>
    <property type="match status" value="1"/>
</dbReference>
<feature type="domain" description="Peptidase S54 rhomboid" evidence="8">
    <location>
        <begin position="44"/>
        <end position="192"/>
    </location>
</feature>
<feature type="transmembrane region" description="Helical" evidence="7">
    <location>
        <begin position="117"/>
        <end position="137"/>
    </location>
</feature>
<comment type="similarity">
    <text evidence="2">Belongs to the peptidase S54 family.</text>
</comment>
<evidence type="ECO:0000259" key="8">
    <source>
        <dbReference type="Pfam" id="PF01694"/>
    </source>
</evidence>
<evidence type="ECO:0000256" key="6">
    <source>
        <dbReference type="ARBA" id="ARBA00023136"/>
    </source>
</evidence>
<dbReference type="InterPro" id="IPR050925">
    <property type="entry name" value="Rhomboid_protease_S54"/>
</dbReference>
<protein>
    <submittedName>
        <fullName evidence="9">Rhomboid family intramembrane serine protease</fullName>
    </submittedName>
</protein>
<keyword evidence="6 7" id="KW-0472">Membrane</keyword>
<keyword evidence="3 7" id="KW-0812">Transmembrane</keyword>
<feature type="transmembrane region" description="Helical" evidence="7">
    <location>
        <begin position="143"/>
        <end position="163"/>
    </location>
</feature>
<dbReference type="PANTHER" id="PTHR43731">
    <property type="entry name" value="RHOMBOID PROTEASE"/>
    <property type="match status" value="1"/>
</dbReference>
<dbReference type="GO" id="GO:0006508">
    <property type="term" value="P:proteolysis"/>
    <property type="evidence" value="ECO:0007669"/>
    <property type="project" value="UniProtKB-KW"/>
</dbReference>
<keyword evidence="9" id="KW-0645">Protease</keyword>
<comment type="caution">
    <text evidence="9">The sequence shown here is derived from an EMBL/GenBank/DDBJ whole genome shotgun (WGS) entry which is preliminary data.</text>
</comment>
<evidence type="ECO:0000256" key="1">
    <source>
        <dbReference type="ARBA" id="ARBA00004141"/>
    </source>
</evidence>
<dbReference type="Pfam" id="PF01694">
    <property type="entry name" value="Rhomboid"/>
    <property type="match status" value="1"/>
</dbReference>
<dbReference type="RefSeq" id="WP_109839169.1">
    <property type="nucleotide sequence ID" value="NZ_QGKM01000072.1"/>
</dbReference>
<feature type="transmembrane region" description="Helical" evidence="7">
    <location>
        <begin position="46"/>
        <end position="70"/>
    </location>
</feature>